<evidence type="ECO:0000313" key="6">
    <source>
        <dbReference type="EMBL" id="MET3527083.1"/>
    </source>
</evidence>
<dbReference type="Pfam" id="PF00440">
    <property type="entry name" value="TetR_N"/>
    <property type="match status" value="1"/>
</dbReference>
<keyword evidence="1" id="KW-0805">Transcription regulation</keyword>
<sequence length="372" mass="40799">MTLADVAARLDLVPTGVVYYFKNKEDLAAACFLDGIGRFKELAAIGETGESVRERLKLFLDAYFDYRRRMLLGEADAIATFNDVRGLNHAPVNAAFVDMFRKIRSLLAGPETHGLSWPSLGARAHLLISEVLWAVVWLHRYDPDDFARVSHRVHSIMADGLLAPDSAWNPVALPSLIAESQETEASKELFLRAATQLINEQGYLGASVEKISARLNVTKGAFYHHHETKDELVVACFERTFDVMRRAIRQAEAASGDGFQTLATVATALVEYQMTGNAPLLRASALSSAPEALRPQLVAKFDRISDRFASLISDGVADGSLRPIDVNIAAQMLTAMINAAAELQNWAQGVTPHTAAALYVRPFFEGLLSRQA</sequence>
<keyword evidence="7" id="KW-1185">Reference proteome</keyword>
<dbReference type="PRINTS" id="PR00455">
    <property type="entry name" value="HTHTETR"/>
</dbReference>
<dbReference type="PROSITE" id="PS50977">
    <property type="entry name" value="HTH_TETR_2"/>
    <property type="match status" value="1"/>
</dbReference>
<accession>A0ABV2EJ86</accession>
<gene>
    <name evidence="6" type="ORF">ABID41_002178</name>
</gene>
<feature type="DNA-binding region" description="H-T-H motif" evidence="4">
    <location>
        <begin position="207"/>
        <end position="226"/>
    </location>
</feature>
<dbReference type="Gene3D" id="1.10.10.60">
    <property type="entry name" value="Homeodomain-like"/>
    <property type="match status" value="1"/>
</dbReference>
<keyword evidence="3" id="KW-0804">Transcription</keyword>
<evidence type="ECO:0000259" key="5">
    <source>
        <dbReference type="PROSITE" id="PS50977"/>
    </source>
</evidence>
<dbReference type="SUPFAM" id="SSF48498">
    <property type="entry name" value="Tetracyclin repressor-like, C-terminal domain"/>
    <property type="match status" value="1"/>
</dbReference>
<dbReference type="Gene3D" id="1.10.357.10">
    <property type="entry name" value="Tetracycline Repressor, domain 2"/>
    <property type="match status" value="2"/>
</dbReference>
<dbReference type="InterPro" id="IPR001647">
    <property type="entry name" value="HTH_TetR"/>
</dbReference>
<dbReference type="InterPro" id="IPR050109">
    <property type="entry name" value="HTH-type_TetR-like_transc_reg"/>
</dbReference>
<dbReference type="SUPFAM" id="SSF46689">
    <property type="entry name" value="Homeodomain-like"/>
    <property type="match status" value="1"/>
</dbReference>
<evidence type="ECO:0000313" key="7">
    <source>
        <dbReference type="Proteomes" id="UP001549110"/>
    </source>
</evidence>
<comment type="caution">
    <text evidence="6">The sequence shown here is derived from an EMBL/GenBank/DDBJ whole genome shotgun (WGS) entry which is preliminary data.</text>
</comment>
<evidence type="ECO:0000256" key="2">
    <source>
        <dbReference type="ARBA" id="ARBA00023125"/>
    </source>
</evidence>
<proteinExistence type="predicted"/>
<keyword evidence="2 4" id="KW-0238">DNA-binding</keyword>
<dbReference type="PANTHER" id="PTHR30055">
    <property type="entry name" value="HTH-TYPE TRANSCRIPTIONAL REGULATOR RUTR"/>
    <property type="match status" value="1"/>
</dbReference>
<name>A0ABV2EJ86_9CAUL</name>
<dbReference type="InterPro" id="IPR009057">
    <property type="entry name" value="Homeodomain-like_sf"/>
</dbReference>
<evidence type="ECO:0000256" key="1">
    <source>
        <dbReference type="ARBA" id="ARBA00023015"/>
    </source>
</evidence>
<dbReference type="Proteomes" id="UP001549110">
    <property type="component" value="Unassembled WGS sequence"/>
</dbReference>
<dbReference type="InterPro" id="IPR036271">
    <property type="entry name" value="Tet_transcr_reg_TetR-rel_C_sf"/>
</dbReference>
<dbReference type="InterPro" id="IPR041490">
    <property type="entry name" value="KstR2_TetR_C"/>
</dbReference>
<protein>
    <submittedName>
        <fullName evidence="6">AcrR family transcriptional regulator</fullName>
    </submittedName>
</protein>
<dbReference type="Pfam" id="PF17932">
    <property type="entry name" value="TetR_C_24"/>
    <property type="match status" value="1"/>
</dbReference>
<organism evidence="6 7">
    <name type="scientific">Phenylobacterium koreense</name>
    <dbReference type="NCBI Taxonomy" id="266125"/>
    <lineage>
        <taxon>Bacteria</taxon>
        <taxon>Pseudomonadati</taxon>
        <taxon>Pseudomonadota</taxon>
        <taxon>Alphaproteobacteria</taxon>
        <taxon>Caulobacterales</taxon>
        <taxon>Caulobacteraceae</taxon>
        <taxon>Phenylobacterium</taxon>
    </lineage>
</organism>
<evidence type="ECO:0000256" key="3">
    <source>
        <dbReference type="ARBA" id="ARBA00023163"/>
    </source>
</evidence>
<dbReference type="PANTHER" id="PTHR30055:SF234">
    <property type="entry name" value="HTH-TYPE TRANSCRIPTIONAL REGULATOR BETI"/>
    <property type="match status" value="1"/>
</dbReference>
<feature type="domain" description="HTH tetR-type" evidence="5">
    <location>
        <begin position="184"/>
        <end position="244"/>
    </location>
</feature>
<reference evidence="6 7" key="1">
    <citation type="submission" date="2024-06" db="EMBL/GenBank/DDBJ databases">
        <title>Genomic Encyclopedia of Type Strains, Phase IV (KMG-IV): sequencing the most valuable type-strain genomes for metagenomic binning, comparative biology and taxonomic classification.</title>
        <authorList>
            <person name="Goeker M."/>
        </authorList>
    </citation>
    <scope>NUCLEOTIDE SEQUENCE [LARGE SCALE GENOMIC DNA]</scope>
    <source>
        <strain evidence="6 7">DSM 17809</strain>
    </source>
</reference>
<dbReference type="EMBL" id="JBEPLU010000001">
    <property type="protein sequence ID" value="MET3527083.1"/>
    <property type="molecule type" value="Genomic_DNA"/>
</dbReference>
<evidence type="ECO:0000256" key="4">
    <source>
        <dbReference type="PROSITE-ProRule" id="PRU00335"/>
    </source>
</evidence>